<dbReference type="PANTHER" id="PTHR47992">
    <property type="entry name" value="PROTEIN PHOSPHATASE"/>
    <property type="match status" value="1"/>
</dbReference>
<evidence type="ECO:0000259" key="1">
    <source>
        <dbReference type="PROSITE" id="PS51746"/>
    </source>
</evidence>
<dbReference type="RefSeq" id="WP_186901237.1">
    <property type="nucleotide sequence ID" value="NZ_JACOOT010000018.1"/>
</dbReference>
<dbReference type="InterPro" id="IPR015655">
    <property type="entry name" value="PP2C"/>
</dbReference>
<comment type="caution">
    <text evidence="2">The sequence shown here is derived from an EMBL/GenBank/DDBJ whole genome shotgun (WGS) entry which is preliminary data.</text>
</comment>
<dbReference type="SUPFAM" id="SSF81606">
    <property type="entry name" value="PP2C-like"/>
    <property type="match status" value="1"/>
</dbReference>
<dbReference type="Pfam" id="PF13672">
    <property type="entry name" value="PP2C_2"/>
    <property type="match status" value="1"/>
</dbReference>
<evidence type="ECO:0000313" key="2">
    <source>
        <dbReference type="EMBL" id="MBC5651061.1"/>
    </source>
</evidence>
<dbReference type="SMART" id="SM00331">
    <property type="entry name" value="PP2C_SIG"/>
    <property type="match status" value="1"/>
</dbReference>
<organism evidence="2 3">
    <name type="scientific">Blautia segnis</name>
    <dbReference type="NCBI Taxonomy" id="2763030"/>
    <lineage>
        <taxon>Bacteria</taxon>
        <taxon>Bacillati</taxon>
        <taxon>Bacillota</taxon>
        <taxon>Clostridia</taxon>
        <taxon>Lachnospirales</taxon>
        <taxon>Lachnospiraceae</taxon>
        <taxon>Blautia</taxon>
    </lineage>
</organism>
<dbReference type="SMART" id="SM00332">
    <property type="entry name" value="PP2Cc"/>
    <property type="match status" value="1"/>
</dbReference>
<protein>
    <submittedName>
        <fullName evidence="2">Serine/threonine-protein phosphatase</fullName>
    </submittedName>
</protein>
<dbReference type="PROSITE" id="PS51746">
    <property type="entry name" value="PPM_2"/>
    <property type="match status" value="1"/>
</dbReference>
<dbReference type="InterPro" id="IPR001932">
    <property type="entry name" value="PPM-type_phosphatase-like_dom"/>
</dbReference>
<name>A0A8I0AJ44_9FIRM</name>
<dbReference type="InterPro" id="IPR036457">
    <property type="entry name" value="PPM-type-like_dom_sf"/>
</dbReference>
<reference evidence="2 3" key="1">
    <citation type="submission" date="2020-08" db="EMBL/GenBank/DDBJ databases">
        <title>Genome public.</title>
        <authorList>
            <person name="Liu C."/>
            <person name="Sun Q."/>
        </authorList>
    </citation>
    <scope>NUCLEOTIDE SEQUENCE [LARGE SCALE GENOMIC DNA]</scope>
    <source>
        <strain evidence="2 3">BX17</strain>
    </source>
</reference>
<dbReference type="GO" id="GO:0004722">
    <property type="term" value="F:protein serine/threonine phosphatase activity"/>
    <property type="evidence" value="ECO:0007669"/>
    <property type="project" value="InterPro"/>
</dbReference>
<accession>A0A8I0AJ44</accession>
<evidence type="ECO:0000313" key="3">
    <source>
        <dbReference type="Proteomes" id="UP000652847"/>
    </source>
</evidence>
<dbReference type="AlphaFoldDB" id="A0A8I0AJ44"/>
<gene>
    <name evidence="2" type="ORF">H8S54_08070</name>
</gene>
<sequence length="274" mass="30958">MTYRINYAYTCHAGKVRSNNEDNFWCCGEILPSQNLGMQEVRGGERLRESFPVLIVFDGMGGESQGEMAAYLASQEFGKYYGQNKGKLRRQPENFLLEACRIMNQAVCSYSASNRINAMGTTMAMIVFARKSVYICNLGDSRIYQQSQGQIRQISSDHVLRSYMFGKAPLTQFLGVEESEMKLEPSVKALEYQEGDRYLLCSDGVTDMLSDKEIETAMASGESVGDTVQILMDQVLEKGARDNTTIILCEIQRENHPLRAWLRQNKKENEGDVL</sequence>
<feature type="domain" description="PPM-type phosphatase" evidence="1">
    <location>
        <begin position="4"/>
        <end position="251"/>
    </location>
</feature>
<dbReference type="EMBL" id="JACOOT010000018">
    <property type="protein sequence ID" value="MBC5651061.1"/>
    <property type="molecule type" value="Genomic_DNA"/>
</dbReference>
<dbReference type="Gene3D" id="3.60.40.10">
    <property type="entry name" value="PPM-type phosphatase domain"/>
    <property type="match status" value="1"/>
</dbReference>
<dbReference type="Proteomes" id="UP000652847">
    <property type="component" value="Unassembled WGS sequence"/>
</dbReference>
<keyword evidence="3" id="KW-1185">Reference proteome</keyword>
<dbReference type="CDD" id="cd00143">
    <property type="entry name" value="PP2Cc"/>
    <property type="match status" value="1"/>
</dbReference>
<proteinExistence type="predicted"/>